<feature type="transmembrane region" description="Helical" evidence="6">
    <location>
        <begin position="47"/>
        <end position="65"/>
    </location>
</feature>
<feature type="transmembrane region" description="Helical" evidence="6">
    <location>
        <begin position="15"/>
        <end position="35"/>
    </location>
</feature>
<dbReference type="InterPro" id="IPR036259">
    <property type="entry name" value="MFS_trans_sf"/>
</dbReference>
<dbReference type="PANTHER" id="PTHR42718">
    <property type="entry name" value="MAJOR FACILITATOR SUPERFAMILY MULTIDRUG TRANSPORTER MFSC"/>
    <property type="match status" value="1"/>
</dbReference>
<feature type="transmembrane region" description="Helical" evidence="6">
    <location>
        <begin position="134"/>
        <end position="162"/>
    </location>
</feature>
<organism evidence="7 8">
    <name type="scientific">Limosilactobacillus caviae</name>
    <dbReference type="NCBI Taxonomy" id="1769424"/>
    <lineage>
        <taxon>Bacteria</taxon>
        <taxon>Bacillati</taxon>
        <taxon>Bacillota</taxon>
        <taxon>Bacilli</taxon>
        <taxon>Lactobacillales</taxon>
        <taxon>Lactobacillaceae</taxon>
        <taxon>Limosilactobacillus</taxon>
    </lineage>
</organism>
<evidence type="ECO:0000256" key="4">
    <source>
        <dbReference type="ARBA" id="ARBA00022989"/>
    </source>
</evidence>
<proteinExistence type="predicted"/>
<comment type="subcellular location">
    <subcellularLocation>
        <location evidence="1">Membrane</location>
        <topology evidence="1">Multi-pass membrane protein</topology>
    </subcellularLocation>
</comment>
<dbReference type="EMBL" id="BMDS01000004">
    <property type="protein sequence ID" value="GGI63533.1"/>
    <property type="molecule type" value="Genomic_DNA"/>
</dbReference>
<sequence>MQIQALRYWRFDLCLLLSGMAYASLIDLTTLLPLFYQEILGQRGFEVSLNLLIPALTLVVINLIISPLTSWLNANLVMVTGMTLLDASFLLFVIDSDHLTTFKLLLFSCLTAIGSGLVLMPATTQGSNFLPTKLVAHGITIITVTRQLFGSLSTALITFLLTISTGKRGFTHSFTFLAFINLIVLVLLIFTALGGSRNENN</sequence>
<reference evidence="8" key="1">
    <citation type="journal article" date="2019" name="Int. J. Syst. Evol. Microbiol.">
        <title>The Global Catalogue of Microorganisms (GCM) 10K type strain sequencing project: providing services to taxonomists for standard genome sequencing and annotation.</title>
        <authorList>
            <consortium name="The Broad Institute Genomics Platform"/>
            <consortium name="The Broad Institute Genome Sequencing Center for Infectious Disease"/>
            <person name="Wu L."/>
            <person name="Ma J."/>
        </authorList>
    </citation>
    <scope>NUCLEOTIDE SEQUENCE [LARGE SCALE GENOMIC DNA]</scope>
    <source>
        <strain evidence="8">CCM 8609</strain>
    </source>
</reference>
<evidence type="ECO:0008006" key="9">
    <source>
        <dbReference type="Google" id="ProtNLM"/>
    </source>
</evidence>
<accession>A0ABQ2C737</accession>
<evidence type="ECO:0000256" key="2">
    <source>
        <dbReference type="ARBA" id="ARBA00022448"/>
    </source>
</evidence>
<dbReference type="Gene3D" id="1.20.1250.20">
    <property type="entry name" value="MFS general substrate transporter like domains"/>
    <property type="match status" value="1"/>
</dbReference>
<evidence type="ECO:0000256" key="3">
    <source>
        <dbReference type="ARBA" id="ARBA00022692"/>
    </source>
</evidence>
<feature type="transmembrane region" description="Helical" evidence="6">
    <location>
        <begin position="174"/>
        <end position="193"/>
    </location>
</feature>
<gene>
    <name evidence="7" type="ORF">GCM10011459_13670</name>
</gene>
<name>A0ABQ2C737_9LACO</name>
<protein>
    <recommendedName>
        <fullName evidence="9">Major facilitator superfamily (MFS) profile domain-containing protein</fullName>
    </recommendedName>
</protein>
<feature type="transmembrane region" description="Helical" evidence="6">
    <location>
        <begin position="104"/>
        <end position="122"/>
    </location>
</feature>
<evidence type="ECO:0000256" key="1">
    <source>
        <dbReference type="ARBA" id="ARBA00004141"/>
    </source>
</evidence>
<dbReference type="SUPFAM" id="SSF103473">
    <property type="entry name" value="MFS general substrate transporter"/>
    <property type="match status" value="1"/>
</dbReference>
<comment type="caution">
    <text evidence="7">The sequence shown here is derived from an EMBL/GenBank/DDBJ whole genome shotgun (WGS) entry which is preliminary data.</text>
</comment>
<keyword evidence="2" id="KW-0813">Transport</keyword>
<evidence type="ECO:0000313" key="7">
    <source>
        <dbReference type="EMBL" id="GGI63533.1"/>
    </source>
</evidence>
<evidence type="ECO:0000256" key="5">
    <source>
        <dbReference type="ARBA" id="ARBA00023136"/>
    </source>
</evidence>
<keyword evidence="3 6" id="KW-0812">Transmembrane</keyword>
<keyword evidence="5 6" id="KW-0472">Membrane</keyword>
<dbReference type="Proteomes" id="UP000603295">
    <property type="component" value="Unassembled WGS sequence"/>
</dbReference>
<keyword evidence="8" id="KW-1185">Reference proteome</keyword>
<evidence type="ECO:0000256" key="6">
    <source>
        <dbReference type="SAM" id="Phobius"/>
    </source>
</evidence>
<evidence type="ECO:0000313" key="8">
    <source>
        <dbReference type="Proteomes" id="UP000603295"/>
    </source>
</evidence>
<dbReference type="PANTHER" id="PTHR42718:SF9">
    <property type="entry name" value="MAJOR FACILITATOR SUPERFAMILY MULTIDRUG TRANSPORTER MFSC"/>
    <property type="match status" value="1"/>
</dbReference>
<keyword evidence="4 6" id="KW-1133">Transmembrane helix</keyword>